<comment type="caution">
    <text evidence="1">The sequence shown here is derived from an EMBL/GenBank/DDBJ whole genome shotgun (WGS) entry which is preliminary data.</text>
</comment>
<dbReference type="RefSeq" id="WP_366519027.1">
    <property type="nucleotide sequence ID" value="NZ_MWIN01000016.1"/>
</dbReference>
<dbReference type="InterPro" id="IPR046032">
    <property type="entry name" value="DUF5990"/>
</dbReference>
<gene>
    <name evidence="1" type="ORF">DFR24_4837</name>
</gene>
<protein>
    <submittedName>
        <fullName evidence="1">Uncharacterized protein</fullName>
    </submittedName>
</protein>
<accession>A0A4R7NRJ2</accession>
<proteinExistence type="predicted"/>
<reference evidence="1 2" key="1">
    <citation type="submission" date="2019-03" db="EMBL/GenBank/DDBJ databases">
        <title>Genomic Encyclopedia of Type Strains, Phase IV (KMG-IV): sequencing the most valuable type-strain genomes for metagenomic binning, comparative biology and taxonomic classification.</title>
        <authorList>
            <person name="Goeker M."/>
        </authorList>
    </citation>
    <scope>NUCLEOTIDE SEQUENCE [LARGE SCALE GENOMIC DNA]</scope>
    <source>
        <strain evidence="1 2">DSM 26377</strain>
    </source>
</reference>
<keyword evidence="2" id="KW-1185">Reference proteome</keyword>
<name>A0A4R7NRJ2_9GAMM</name>
<evidence type="ECO:0000313" key="2">
    <source>
        <dbReference type="Proteomes" id="UP000295341"/>
    </source>
</evidence>
<evidence type="ECO:0000313" key="1">
    <source>
        <dbReference type="EMBL" id="TDU23312.1"/>
    </source>
</evidence>
<dbReference type="Proteomes" id="UP000295341">
    <property type="component" value="Unassembled WGS sequence"/>
</dbReference>
<organism evidence="1 2">
    <name type="scientific">Panacagrimonas perspica</name>
    <dbReference type="NCBI Taxonomy" id="381431"/>
    <lineage>
        <taxon>Bacteria</taxon>
        <taxon>Pseudomonadati</taxon>
        <taxon>Pseudomonadota</taxon>
        <taxon>Gammaproteobacteria</taxon>
        <taxon>Nevskiales</taxon>
        <taxon>Nevskiaceae</taxon>
        <taxon>Panacagrimonas</taxon>
    </lineage>
</organism>
<dbReference type="Pfam" id="PF19452">
    <property type="entry name" value="DUF5990"/>
    <property type="match status" value="1"/>
</dbReference>
<dbReference type="AlphaFoldDB" id="A0A4R7NRJ2"/>
<dbReference type="EMBL" id="SOBT01000013">
    <property type="protein sequence ID" value="TDU23312.1"/>
    <property type="molecule type" value="Genomic_DNA"/>
</dbReference>
<sequence length="155" mass="16508">MKKSPAGVENRELMIRVVVRNAPPGVKFAMQRGKSDLLEPSSCMDTELVFDVPVRVASRAGSKVPSILGPYAQGPASDRFLYLNSGTMAGQAETGWTRRAKIKTAAISWALVDEALAQDNAALLVEIHGCARDGGPCCGTIPPLDGGWKVLVMAR</sequence>